<protein>
    <submittedName>
        <fullName evidence="3">Uncharacterized protein</fullName>
    </submittedName>
</protein>
<organism evidence="3 4">
    <name type="scientific">Ranitomeya imitator</name>
    <name type="common">mimic poison frog</name>
    <dbReference type="NCBI Taxonomy" id="111125"/>
    <lineage>
        <taxon>Eukaryota</taxon>
        <taxon>Metazoa</taxon>
        <taxon>Chordata</taxon>
        <taxon>Craniata</taxon>
        <taxon>Vertebrata</taxon>
        <taxon>Euteleostomi</taxon>
        <taxon>Amphibia</taxon>
        <taxon>Batrachia</taxon>
        <taxon>Anura</taxon>
        <taxon>Neobatrachia</taxon>
        <taxon>Hyloidea</taxon>
        <taxon>Dendrobatidae</taxon>
        <taxon>Dendrobatinae</taxon>
        <taxon>Ranitomeya</taxon>
    </lineage>
</organism>
<reference evidence="3" key="1">
    <citation type="submission" date="2023-07" db="EMBL/GenBank/DDBJ databases">
        <authorList>
            <person name="Stuckert A."/>
        </authorList>
    </citation>
    <scope>NUCLEOTIDE SEQUENCE</scope>
</reference>
<keyword evidence="2" id="KW-1133">Transmembrane helix</keyword>
<accession>A0ABN9MMR5</accession>
<evidence type="ECO:0000256" key="2">
    <source>
        <dbReference type="SAM" id="Phobius"/>
    </source>
</evidence>
<evidence type="ECO:0000313" key="4">
    <source>
        <dbReference type="Proteomes" id="UP001176940"/>
    </source>
</evidence>
<evidence type="ECO:0000313" key="3">
    <source>
        <dbReference type="EMBL" id="CAJ0968079.1"/>
    </source>
</evidence>
<feature type="transmembrane region" description="Helical" evidence="2">
    <location>
        <begin position="97"/>
        <end position="116"/>
    </location>
</feature>
<comment type="caution">
    <text evidence="3">The sequence shown here is derived from an EMBL/GenBank/DDBJ whole genome shotgun (WGS) entry which is preliminary data.</text>
</comment>
<feature type="region of interest" description="Disordered" evidence="1">
    <location>
        <begin position="60"/>
        <end position="83"/>
    </location>
</feature>
<dbReference type="EMBL" id="CAUEEQ010078913">
    <property type="protein sequence ID" value="CAJ0968079.1"/>
    <property type="molecule type" value="Genomic_DNA"/>
</dbReference>
<keyword evidence="2" id="KW-0472">Membrane</keyword>
<keyword evidence="2" id="KW-0812">Transmembrane</keyword>
<sequence length="189" mass="22284">MSMRNESWCLVDRHPTQYWCRRERRHFPQHLQSVLSTSMVPTMESRSTWTNITPRHREKRHYTNADAKVTTRGNQDDEKAPGGGRRTHLCCAYRRPLLMHPMILFALAAAAWHWLLQPVALETDRRIDARQQNMRSAYKLLSLDLNFHYILQKQDICVTTTVLTENPHSRNSSLQLLLDRQHFYFSAAL</sequence>
<evidence type="ECO:0000256" key="1">
    <source>
        <dbReference type="SAM" id="MobiDB-lite"/>
    </source>
</evidence>
<dbReference type="Proteomes" id="UP001176940">
    <property type="component" value="Unassembled WGS sequence"/>
</dbReference>
<gene>
    <name evidence="3" type="ORF">RIMI_LOCUS22785777</name>
</gene>
<proteinExistence type="predicted"/>
<keyword evidence="4" id="KW-1185">Reference proteome</keyword>
<name>A0ABN9MMR5_9NEOB</name>